<organism evidence="2 3">
    <name type="scientific">Streptomyces nitrosporeus</name>
    <dbReference type="NCBI Taxonomy" id="28894"/>
    <lineage>
        <taxon>Bacteria</taxon>
        <taxon>Bacillati</taxon>
        <taxon>Actinomycetota</taxon>
        <taxon>Actinomycetes</taxon>
        <taxon>Kitasatosporales</taxon>
        <taxon>Streptomycetaceae</taxon>
        <taxon>Streptomyces</taxon>
    </lineage>
</organism>
<protein>
    <submittedName>
        <fullName evidence="2">N-acetyltransferase</fullName>
    </submittedName>
</protein>
<evidence type="ECO:0000259" key="1">
    <source>
        <dbReference type="PROSITE" id="PS51186"/>
    </source>
</evidence>
<dbReference type="PANTHER" id="PTHR43441:SF10">
    <property type="entry name" value="ACETYLTRANSFERASE"/>
    <property type="match status" value="1"/>
</dbReference>
<dbReference type="InterPro" id="IPR016181">
    <property type="entry name" value="Acyl_CoA_acyltransferase"/>
</dbReference>
<keyword evidence="3" id="KW-1185">Reference proteome</keyword>
<dbReference type="KEGG" id="snk:CP967_02695"/>
<name>A0A5J6F7Y9_9ACTN</name>
<dbReference type="Pfam" id="PF13302">
    <property type="entry name" value="Acetyltransf_3"/>
    <property type="match status" value="1"/>
</dbReference>
<dbReference type="CDD" id="cd04301">
    <property type="entry name" value="NAT_SF"/>
    <property type="match status" value="1"/>
</dbReference>
<dbReference type="EMBL" id="CP023702">
    <property type="protein sequence ID" value="QEU71010.1"/>
    <property type="molecule type" value="Genomic_DNA"/>
</dbReference>
<dbReference type="Proteomes" id="UP000326178">
    <property type="component" value="Chromosome"/>
</dbReference>
<dbReference type="AlphaFoldDB" id="A0A5J6F7Y9"/>
<sequence length="195" mass="21752">MDQDTAEPDTPRNPCWRGRDGLTFTPLEIEDAELVHRWRSDPVAAHETGVWPGSLHDLRERVERHLGDTDRDDFLVLDPHGTPIGLAALTGQQLSEGTAEACLMLDPAHRRRGYGTAALDALTDLAFGELPMHRVEAFTHTGNTAALAVLAASGFVREGVRRSSCMHRGRRYDNAVLSLLRPEWEALDRPRSWEL</sequence>
<dbReference type="GO" id="GO:0005737">
    <property type="term" value="C:cytoplasm"/>
    <property type="evidence" value="ECO:0007669"/>
    <property type="project" value="TreeGrafter"/>
</dbReference>
<dbReference type="Gene3D" id="3.40.630.30">
    <property type="match status" value="1"/>
</dbReference>
<dbReference type="InterPro" id="IPR051908">
    <property type="entry name" value="Ribosomal_N-acetyltransferase"/>
</dbReference>
<proteinExistence type="predicted"/>
<accession>A0A5J6F7Y9</accession>
<dbReference type="InterPro" id="IPR000182">
    <property type="entry name" value="GNAT_dom"/>
</dbReference>
<reference evidence="2 3" key="1">
    <citation type="submission" date="2017-09" db="EMBL/GenBank/DDBJ databases">
        <authorList>
            <person name="Lee N."/>
            <person name="Cho B.-K."/>
        </authorList>
    </citation>
    <scope>NUCLEOTIDE SEQUENCE [LARGE SCALE GENOMIC DNA]</scope>
    <source>
        <strain evidence="2 3">ATCC 12769</strain>
    </source>
</reference>
<dbReference type="GO" id="GO:1990189">
    <property type="term" value="F:protein N-terminal-serine acetyltransferase activity"/>
    <property type="evidence" value="ECO:0007669"/>
    <property type="project" value="TreeGrafter"/>
</dbReference>
<evidence type="ECO:0000313" key="3">
    <source>
        <dbReference type="Proteomes" id="UP000326178"/>
    </source>
</evidence>
<dbReference type="GO" id="GO:0008999">
    <property type="term" value="F:protein-N-terminal-alanine acetyltransferase activity"/>
    <property type="evidence" value="ECO:0007669"/>
    <property type="project" value="TreeGrafter"/>
</dbReference>
<dbReference type="PROSITE" id="PS51186">
    <property type="entry name" value="GNAT"/>
    <property type="match status" value="1"/>
</dbReference>
<dbReference type="OrthoDB" id="9132139at2"/>
<dbReference type="RefSeq" id="WP_150486372.1">
    <property type="nucleotide sequence ID" value="NZ_BMUV01000027.1"/>
</dbReference>
<gene>
    <name evidence="2" type="ORF">CP967_02695</name>
</gene>
<dbReference type="SUPFAM" id="SSF55729">
    <property type="entry name" value="Acyl-CoA N-acyltransferases (Nat)"/>
    <property type="match status" value="1"/>
</dbReference>
<dbReference type="PANTHER" id="PTHR43441">
    <property type="entry name" value="RIBOSOMAL-PROTEIN-SERINE ACETYLTRANSFERASE"/>
    <property type="match status" value="1"/>
</dbReference>
<evidence type="ECO:0000313" key="2">
    <source>
        <dbReference type="EMBL" id="QEU71010.1"/>
    </source>
</evidence>
<keyword evidence="2" id="KW-0808">Transferase</keyword>
<feature type="domain" description="N-acetyltransferase" evidence="1">
    <location>
        <begin position="22"/>
        <end position="182"/>
    </location>
</feature>